<keyword evidence="2" id="KW-1185">Reference proteome</keyword>
<dbReference type="Proteomes" id="UP000295146">
    <property type="component" value="Unassembled WGS sequence"/>
</dbReference>
<accession>A0A4R8BW93</accession>
<protein>
    <submittedName>
        <fullName evidence="1">Uncharacterized protein</fullName>
    </submittedName>
</protein>
<dbReference type="EMBL" id="SODP01000003">
    <property type="protein sequence ID" value="TDW65786.1"/>
    <property type="molecule type" value="Genomic_DNA"/>
</dbReference>
<organism evidence="1 2">
    <name type="scientific">Kribbella pratensis</name>
    <dbReference type="NCBI Taxonomy" id="2512112"/>
    <lineage>
        <taxon>Bacteria</taxon>
        <taxon>Bacillati</taxon>
        <taxon>Actinomycetota</taxon>
        <taxon>Actinomycetes</taxon>
        <taxon>Propionibacteriales</taxon>
        <taxon>Kribbellaceae</taxon>
        <taxon>Kribbella</taxon>
    </lineage>
</organism>
<evidence type="ECO:0000313" key="2">
    <source>
        <dbReference type="Proteomes" id="UP000295146"/>
    </source>
</evidence>
<sequence length="66" mass="7267">MDAYREAQRLYAEAVLSTATGQGRIAVLQQTLQRIGDLVPQADPDERSAVLLVNSSIAQLIAEERR</sequence>
<proteinExistence type="predicted"/>
<name>A0A4R8BW93_9ACTN</name>
<evidence type="ECO:0000313" key="1">
    <source>
        <dbReference type="EMBL" id="TDW65786.1"/>
    </source>
</evidence>
<dbReference type="AlphaFoldDB" id="A0A4R8BW93"/>
<comment type="caution">
    <text evidence="1">The sequence shown here is derived from an EMBL/GenBank/DDBJ whole genome shotgun (WGS) entry which is preliminary data.</text>
</comment>
<dbReference type="RefSeq" id="WP_134107216.1">
    <property type="nucleotide sequence ID" value="NZ_SODP01000003.1"/>
</dbReference>
<dbReference type="OrthoDB" id="3829957at2"/>
<gene>
    <name evidence="1" type="ORF">EV653_5801</name>
</gene>
<reference evidence="1 2" key="1">
    <citation type="submission" date="2019-03" db="EMBL/GenBank/DDBJ databases">
        <title>Genomic Encyclopedia of Type Strains, Phase III (KMG-III): the genomes of soil and plant-associated and newly described type strains.</title>
        <authorList>
            <person name="Whitman W."/>
        </authorList>
    </citation>
    <scope>NUCLEOTIDE SEQUENCE [LARGE SCALE GENOMIC DNA]</scope>
    <source>
        <strain evidence="1 2">VKM Ac-2573</strain>
    </source>
</reference>